<evidence type="ECO:0000313" key="2">
    <source>
        <dbReference type="Proteomes" id="UP000486351"/>
    </source>
</evidence>
<name>A0A6G0RSY8_9STRA</name>
<comment type="caution">
    <text evidence="1">The sequence shown here is derived from an EMBL/GenBank/DDBJ whole genome shotgun (WGS) entry which is preliminary data.</text>
</comment>
<dbReference type="AlphaFoldDB" id="A0A6G0RSY8"/>
<protein>
    <submittedName>
        <fullName evidence="1">Uncharacterized protein</fullName>
    </submittedName>
</protein>
<gene>
    <name evidence="1" type="ORF">PF008_g10693</name>
</gene>
<evidence type="ECO:0000313" key="1">
    <source>
        <dbReference type="EMBL" id="KAE9341292.1"/>
    </source>
</evidence>
<reference evidence="1 2" key="1">
    <citation type="submission" date="2018-09" db="EMBL/GenBank/DDBJ databases">
        <title>Genomic investigation of the strawberry pathogen Phytophthora fragariae indicates pathogenicity is determined by transcriptional variation in three key races.</title>
        <authorList>
            <person name="Adams T.M."/>
            <person name="Armitage A.D."/>
            <person name="Sobczyk M.K."/>
            <person name="Bates H.J."/>
            <person name="Dunwell J.M."/>
            <person name="Nellist C.F."/>
            <person name="Harrison R.J."/>
        </authorList>
    </citation>
    <scope>NUCLEOTIDE SEQUENCE [LARGE SCALE GENOMIC DNA]</scope>
    <source>
        <strain evidence="1 2">NOV-77</strain>
    </source>
</reference>
<dbReference type="EMBL" id="QXFY01000547">
    <property type="protein sequence ID" value="KAE9341292.1"/>
    <property type="molecule type" value="Genomic_DNA"/>
</dbReference>
<sequence>MVAPTMTVVVMGTGFTSLIAKKPPLTPCTTASITRITRCVDEEGEYIAPAKKMLAL</sequence>
<accession>A0A6G0RSY8</accession>
<dbReference type="Proteomes" id="UP000486351">
    <property type="component" value="Unassembled WGS sequence"/>
</dbReference>
<organism evidence="1 2">
    <name type="scientific">Phytophthora fragariae</name>
    <dbReference type="NCBI Taxonomy" id="53985"/>
    <lineage>
        <taxon>Eukaryota</taxon>
        <taxon>Sar</taxon>
        <taxon>Stramenopiles</taxon>
        <taxon>Oomycota</taxon>
        <taxon>Peronosporomycetes</taxon>
        <taxon>Peronosporales</taxon>
        <taxon>Peronosporaceae</taxon>
        <taxon>Phytophthora</taxon>
    </lineage>
</organism>
<proteinExistence type="predicted"/>